<comment type="subcellular location">
    <subcellularLocation>
        <location evidence="1">Cytoplasm</location>
        <location evidence="1">Cytoskeleton</location>
        <location evidence="1">Cilium axoneme</location>
    </subcellularLocation>
</comment>
<keyword evidence="6" id="KW-0547">Nucleotide-binding</keyword>
<sequence>MHGTCIETPPQHVPGSDAPYLFSFYHDIANHPEVVDLGNLIVSRTKDILTKIQRYLMRWAKHRPVWVPDKQQRAERWQSKQKVELVERYDDKLIFYTSVIERMNGTPPHHPVNCVQLCLGSLVAKSRLLSAIAYVKEKRENLDKQPESLDSLKYCLGEIAEVRRTQVEMEYSIRCMQEMYRTLFMYGLEVPAYQRDNCKTILTDYLDLVYHTKEVECQLIPSKQKFISFTKDHIKDFRADVFKFYNELTTEGPGTVGRDLTKGADLLVTFKHSLAELEKRQRELTLAEKLFDLPITMHTRLVKAQKELADLTKVYALYKDFTDSKLRWSDTLWINLDMKVLTDGIEELIKHMRRMPKDLRQLPLAKVVDEMMKEFRDSLPLFVDLKHEALRPRHWEQLMEKTGQSFDINPDTFTLQNVFAMELHQFKDPISDIVASAQKELSIEKGLKEIDEHWKHIKFTVVKFMKGTLDRGYILGGTEDVMVLLDEHIMNLQGMSASRFVIPFRNTVYGWEKSLSHISEVIEAWLQVQRKWMYLEGIFLGGDIRAQLPESAKRFDRIDNTFRKIQNETAKNPIIRPACHAPNRLEELRQIADGLELCQKSLNDYLNTKRNAFPRFFFISDDELLSILGSSDPKCVQEHMIKMFDNIASLEFSHPSGTGNDLIVTGMVSSEGEVMKFRGHVTAEGRVEEWMTSVLHEMKRTNRLITKEAIFYYCHQRTRVEWMLEYQGMVCLAGNQIWWTWECEDVFNRMKRSKHKSGMKDFAKKQHRQIDDLVVKVGILFASFVAVTV</sequence>
<keyword evidence="7" id="KW-0067">ATP-binding</keyword>
<dbReference type="FunFam" id="1.10.287.2620:FF:000002">
    <property type="entry name" value="Dynein heavy chain 2, axonemal"/>
    <property type="match status" value="1"/>
</dbReference>
<dbReference type="OrthoDB" id="10251809at2759"/>
<dbReference type="Gene3D" id="1.20.58.1120">
    <property type="match status" value="1"/>
</dbReference>
<keyword evidence="13" id="KW-0966">Cell projection</keyword>
<evidence type="ECO:0000256" key="5">
    <source>
        <dbReference type="ARBA" id="ARBA00022737"/>
    </source>
</evidence>
<dbReference type="EMBL" id="VXIV02003421">
    <property type="protein sequence ID" value="KAF6017220.1"/>
    <property type="molecule type" value="Genomic_DNA"/>
</dbReference>
<keyword evidence="3" id="KW-0963">Cytoplasm</keyword>
<evidence type="ECO:0000256" key="11">
    <source>
        <dbReference type="ARBA" id="ARBA00023175"/>
    </source>
</evidence>
<comment type="similarity">
    <text evidence="2">Belongs to the dynein heavy chain family.</text>
</comment>
<dbReference type="GO" id="GO:0005874">
    <property type="term" value="C:microtubule"/>
    <property type="evidence" value="ECO:0007669"/>
    <property type="project" value="UniProtKB-KW"/>
</dbReference>
<dbReference type="FunFam" id="1.20.140.100:FF:000001">
    <property type="entry name" value="dynein heavy chain 17, axonemal"/>
    <property type="match status" value="1"/>
</dbReference>
<dbReference type="AlphaFoldDB" id="A0A7J7ITN7"/>
<accession>A0A7J7ITN7</accession>
<keyword evidence="8" id="KW-0243">Dynein</keyword>
<reference evidence="15" key="1">
    <citation type="submission" date="2020-06" db="EMBL/GenBank/DDBJ databases">
        <title>Draft genome of Bugula neritina, a colonial animal packing powerful symbionts and potential medicines.</title>
        <authorList>
            <person name="Rayko M."/>
        </authorList>
    </citation>
    <scope>NUCLEOTIDE SEQUENCE [LARGE SCALE GENOMIC DNA]</scope>
    <source>
        <strain evidence="15">Kwan_BN1</strain>
    </source>
</reference>
<keyword evidence="4" id="KW-0493">Microtubule</keyword>
<comment type="caution">
    <text evidence="15">The sequence shown here is derived from an EMBL/GenBank/DDBJ whole genome shotgun (WGS) entry which is preliminary data.</text>
</comment>
<evidence type="ECO:0000256" key="4">
    <source>
        <dbReference type="ARBA" id="ARBA00022701"/>
    </source>
</evidence>
<evidence type="ECO:0000256" key="12">
    <source>
        <dbReference type="ARBA" id="ARBA00023212"/>
    </source>
</evidence>
<dbReference type="GO" id="GO:0045505">
    <property type="term" value="F:dynein intermediate chain binding"/>
    <property type="evidence" value="ECO:0007669"/>
    <property type="project" value="InterPro"/>
</dbReference>
<evidence type="ECO:0000256" key="2">
    <source>
        <dbReference type="ARBA" id="ARBA00008887"/>
    </source>
</evidence>
<evidence type="ECO:0000256" key="9">
    <source>
        <dbReference type="ARBA" id="ARBA00023054"/>
    </source>
</evidence>
<gene>
    <name evidence="15" type="ORF">EB796_024461</name>
</gene>
<keyword evidence="16" id="KW-1185">Reference proteome</keyword>
<dbReference type="PANTHER" id="PTHR22878">
    <property type="entry name" value="DYNEIN HEAVY CHAIN 6, AXONEMAL-LIKE-RELATED"/>
    <property type="match status" value="1"/>
</dbReference>
<evidence type="ECO:0000256" key="7">
    <source>
        <dbReference type="ARBA" id="ARBA00022840"/>
    </source>
</evidence>
<name>A0A7J7ITN7_BUGNE</name>
<dbReference type="GO" id="GO:0005524">
    <property type="term" value="F:ATP binding"/>
    <property type="evidence" value="ECO:0007669"/>
    <property type="project" value="UniProtKB-KW"/>
</dbReference>
<evidence type="ECO:0000256" key="13">
    <source>
        <dbReference type="ARBA" id="ARBA00023273"/>
    </source>
</evidence>
<dbReference type="InterPro" id="IPR026983">
    <property type="entry name" value="DHC"/>
</dbReference>
<feature type="domain" description="Dynein heavy chain linker" evidence="14">
    <location>
        <begin position="303"/>
        <end position="709"/>
    </location>
</feature>
<dbReference type="InterPro" id="IPR013602">
    <property type="entry name" value="Dynein_heavy_linker"/>
</dbReference>
<proteinExistence type="inferred from homology"/>
<protein>
    <submittedName>
        <fullName evidence="15">DNAH10</fullName>
    </submittedName>
</protein>
<evidence type="ECO:0000256" key="8">
    <source>
        <dbReference type="ARBA" id="ARBA00023017"/>
    </source>
</evidence>
<dbReference type="Gene3D" id="1.20.140.100">
    <property type="entry name" value="Dynein heavy chain, N-terminal domain 2"/>
    <property type="match status" value="1"/>
</dbReference>
<dbReference type="InterPro" id="IPR042228">
    <property type="entry name" value="Dynein_linker_3"/>
</dbReference>
<dbReference type="GO" id="GO:0030286">
    <property type="term" value="C:dynein complex"/>
    <property type="evidence" value="ECO:0007669"/>
    <property type="project" value="UniProtKB-KW"/>
</dbReference>
<dbReference type="Gene3D" id="1.10.287.2620">
    <property type="match status" value="1"/>
</dbReference>
<evidence type="ECO:0000313" key="16">
    <source>
        <dbReference type="Proteomes" id="UP000593567"/>
    </source>
</evidence>
<dbReference type="InterPro" id="IPR042222">
    <property type="entry name" value="Dynein_2_N"/>
</dbReference>
<keyword evidence="12" id="KW-0206">Cytoskeleton</keyword>
<evidence type="ECO:0000256" key="10">
    <source>
        <dbReference type="ARBA" id="ARBA00023069"/>
    </source>
</evidence>
<evidence type="ECO:0000256" key="1">
    <source>
        <dbReference type="ARBA" id="ARBA00004430"/>
    </source>
</evidence>
<dbReference type="Gene3D" id="3.20.180.20">
    <property type="entry name" value="Dynein heavy chain, N-terminal domain 2"/>
    <property type="match status" value="1"/>
</dbReference>
<keyword evidence="5" id="KW-0677">Repeat</keyword>
<dbReference type="FunFam" id="3.20.180.20:FF:000001">
    <property type="entry name" value="Dynein axonemal heavy chain 5"/>
    <property type="match status" value="1"/>
</dbReference>
<keyword evidence="11" id="KW-0505">Motor protein</keyword>
<dbReference type="GO" id="GO:0051959">
    <property type="term" value="F:dynein light intermediate chain binding"/>
    <property type="evidence" value="ECO:0007669"/>
    <property type="project" value="InterPro"/>
</dbReference>
<keyword evidence="10" id="KW-0969">Cilium</keyword>
<evidence type="ECO:0000256" key="6">
    <source>
        <dbReference type="ARBA" id="ARBA00022741"/>
    </source>
</evidence>
<evidence type="ECO:0000313" key="15">
    <source>
        <dbReference type="EMBL" id="KAF6017220.1"/>
    </source>
</evidence>
<dbReference type="Proteomes" id="UP000593567">
    <property type="component" value="Unassembled WGS sequence"/>
</dbReference>
<dbReference type="PANTHER" id="PTHR22878:SF63">
    <property type="entry name" value="DYNEIN AXONEMAL HEAVY CHAIN 10"/>
    <property type="match status" value="1"/>
</dbReference>
<organism evidence="15 16">
    <name type="scientific">Bugula neritina</name>
    <name type="common">Brown bryozoan</name>
    <name type="synonym">Sertularia neritina</name>
    <dbReference type="NCBI Taxonomy" id="10212"/>
    <lineage>
        <taxon>Eukaryota</taxon>
        <taxon>Metazoa</taxon>
        <taxon>Spiralia</taxon>
        <taxon>Lophotrochozoa</taxon>
        <taxon>Bryozoa</taxon>
        <taxon>Gymnolaemata</taxon>
        <taxon>Cheilostomatida</taxon>
        <taxon>Flustrina</taxon>
        <taxon>Buguloidea</taxon>
        <taxon>Bugulidae</taxon>
        <taxon>Bugula</taxon>
    </lineage>
</organism>
<keyword evidence="9" id="KW-0175">Coiled coil</keyword>
<dbReference type="GO" id="GO:0005930">
    <property type="term" value="C:axoneme"/>
    <property type="evidence" value="ECO:0007669"/>
    <property type="project" value="UniProtKB-SubCell"/>
</dbReference>
<dbReference type="Pfam" id="PF08393">
    <property type="entry name" value="DHC_N2"/>
    <property type="match status" value="1"/>
</dbReference>
<dbReference type="GO" id="GO:0007018">
    <property type="term" value="P:microtubule-based movement"/>
    <property type="evidence" value="ECO:0007669"/>
    <property type="project" value="InterPro"/>
</dbReference>
<evidence type="ECO:0000259" key="14">
    <source>
        <dbReference type="Pfam" id="PF08393"/>
    </source>
</evidence>
<evidence type="ECO:0000256" key="3">
    <source>
        <dbReference type="ARBA" id="ARBA00022490"/>
    </source>
</evidence>